<sequence length="256" mass="29304">MINRFSVRYFPNLHIWKICQQRQRSRDSFLGIPNPTQDQKLIFAEAEIASIAQKFAPEQRKVLDSSEATKSKIIADAKDRHCFHFSGHGEYNFTNPLESYLQLLKNHGENLTLSHIFTDLHLPQTDLVTLSACCTGVVDAFQPTDEYLGLPTGFLLAGAKAVVSSLWKVRSISTAFLLDEFYRQLAQNPDKAVALQNAQNWLRTCNADDLRQRVNEWDLSMLKWPERISLDTTMLSLEDIPFENPYFWAAFIVTGF</sequence>
<dbReference type="AlphaFoldDB" id="A0A7C3ZIA9"/>
<dbReference type="EMBL" id="DSPX01000151">
    <property type="protein sequence ID" value="HGG01900.1"/>
    <property type="molecule type" value="Genomic_DNA"/>
</dbReference>
<dbReference type="Pfam" id="PF12770">
    <property type="entry name" value="CHAT"/>
    <property type="match status" value="1"/>
</dbReference>
<organism evidence="2">
    <name type="scientific">Planktothricoides sp. SpSt-374</name>
    <dbReference type="NCBI Taxonomy" id="2282167"/>
    <lineage>
        <taxon>Bacteria</taxon>
        <taxon>Bacillati</taxon>
        <taxon>Cyanobacteriota</taxon>
        <taxon>Cyanophyceae</taxon>
        <taxon>Oscillatoriophycideae</taxon>
        <taxon>Oscillatoriales</taxon>
        <taxon>Oscillatoriaceae</taxon>
        <taxon>Planktothricoides</taxon>
    </lineage>
</organism>
<feature type="domain" description="CHAT" evidence="1">
    <location>
        <begin position="2"/>
        <end position="255"/>
    </location>
</feature>
<evidence type="ECO:0000313" key="2">
    <source>
        <dbReference type="EMBL" id="HGG01900.1"/>
    </source>
</evidence>
<evidence type="ECO:0000259" key="1">
    <source>
        <dbReference type="Pfam" id="PF12770"/>
    </source>
</evidence>
<reference evidence="2" key="1">
    <citation type="journal article" date="2020" name="mSystems">
        <title>Genome- and Community-Level Interaction Insights into Carbon Utilization and Element Cycling Functions of Hydrothermarchaeota in Hydrothermal Sediment.</title>
        <authorList>
            <person name="Zhou Z."/>
            <person name="Liu Y."/>
            <person name="Xu W."/>
            <person name="Pan J."/>
            <person name="Luo Z.H."/>
            <person name="Li M."/>
        </authorList>
    </citation>
    <scope>NUCLEOTIDE SEQUENCE [LARGE SCALE GENOMIC DNA]</scope>
    <source>
        <strain evidence="2">SpSt-374</strain>
    </source>
</reference>
<protein>
    <submittedName>
        <fullName evidence="2">CHAT domain-containing protein</fullName>
    </submittedName>
</protein>
<proteinExistence type="predicted"/>
<comment type="caution">
    <text evidence="2">The sequence shown here is derived from an EMBL/GenBank/DDBJ whole genome shotgun (WGS) entry which is preliminary data.</text>
</comment>
<name>A0A7C3ZIA9_9CYAN</name>
<dbReference type="InterPro" id="IPR024983">
    <property type="entry name" value="CHAT_dom"/>
</dbReference>
<gene>
    <name evidence="2" type="ORF">ENR15_14955</name>
</gene>
<accession>A0A7C3ZIA9</accession>